<name>A0A2R8AT14_9RHOB</name>
<protein>
    <recommendedName>
        <fullName evidence="7">Flp pilus-assembly TadG-like N-terminal domain-containing protein</fullName>
    </recommendedName>
</protein>
<feature type="transmembrane region" description="Helical" evidence="1">
    <location>
        <begin position="21"/>
        <end position="41"/>
    </location>
</feature>
<proteinExistence type="predicted"/>
<keyword evidence="1" id="KW-0812">Transmembrane</keyword>
<dbReference type="InterPro" id="IPR028087">
    <property type="entry name" value="Tad_N"/>
</dbReference>
<dbReference type="EMBL" id="OMOI01000002">
    <property type="protein sequence ID" value="SPF79178.1"/>
    <property type="molecule type" value="Genomic_DNA"/>
</dbReference>
<dbReference type="Pfam" id="PF13400">
    <property type="entry name" value="Tad"/>
    <property type="match status" value="1"/>
</dbReference>
<dbReference type="InterPro" id="IPR057189">
    <property type="entry name" value="DUF7867"/>
</dbReference>
<sequence>MTHTSLFLSRIRHFRKNENGAITIFGLFLFAAIVLVGGLAIDMHNLMTARTQLQVSADLTAHAALYRRDFESDPNTAKTQALALAQASMPKATYGDVIEAKDITFGRYDPSTEKFTPDSNSRSAVHVYSTRLSSKSNPVSTFVLRVLGFVNYDMSVQSVFTTFRPTCFREGFVADERVDVQSNNAYSNGFCIHSNDHVSLNNGNSFETGTIVSMPNLGDIDLPRSGWEQNEGLQAALREGAYRMRIVAKLPFIIQGLKDRDPEYLPDYIDPLKPVEFFSLNNGQKLLMSDLKANRVHIIGCGNNGVLTIDEPSAITDVVIVTSCLVKFGQALNIENSIIATTHTDTKSMDSSSSLTLGKNDSCADGGGAVLLTMGGVSFTSDFHIFGSQIIAAGDIDFTANANGIEGASLIAGGEIDSTSNANMGFCGTGMTNIYEADYFRMAY</sequence>
<accession>A0A2R8AT14</accession>
<keyword evidence="1" id="KW-0472">Membrane</keyword>
<organism evidence="5 6">
    <name type="scientific">Aliiroseovarius pelagivivens</name>
    <dbReference type="NCBI Taxonomy" id="1639690"/>
    <lineage>
        <taxon>Bacteria</taxon>
        <taxon>Pseudomonadati</taxon>
        <taxon>Pseudomonadota</taxon>
        <taxon>Alphaproteobacteria</taxon>
        <taxon>Rhodobacterales</taxon>
        <taxon>Paracoccaceae</taxon>
        <taxon>Aliiroseovarius</taxon>
    </lineage>
</organism>
<gene>
    <name evidence="5" type="ORF">ALP8811_03116</name>
</gene>
<dbReference type="RefSeq" id="WP_108858139.1">
    <property type="nucleotide sequence ID" value="NZ_OMOI01000002.1"/>
</dbReference>
<feature type="domain" description="DUF2134" evidence="2">
    <location>
        <begin position="77"/>
        <end position="159"/>
    </location>
</feature>
<feature type="domain" description="DUF7867" evidence="4">
    <location>
        <begin position="171"/>
        <end position="428"/>
    </location>
</feature>
<evidence type="ECO:0000259" key="2">
    <source>
        <dbReference type="Pfam" id="PF09977"/>
    </source>
</evidence>
<keyword evidence="1" id="KW-1133">Transmembrane helix</keyword>
<evidence type="ECO:0000313" key="5">
    <source>
        <dbReference type="EMBL" id="SPF79178.1"/>
    </source>
</evidence>
<dbReference type="Pfam" id="PF09977">
    <property type="entry name" value="Tad_C"/>
    <property type="match status" value="1"/>
</dbReference>
<dbReference type="Proteomes" id="UP000244911">
    <property type="component" value="Unassembled WGS sequence"/>
</dbReference>
<evidence type="ECO:0008006" key="7">
    <source>
        <dbReference type="Google" id="ProtNLM"/>
    </source>
</evidence>
<dbReference type="Pfam" id="PF25269">
    <property type="entry name" value="DUF7867"/>
    <property type="match status" value="1"/>
</dbReference>
<evidence type="ECO:0000259" key="4">
    <source>
        <dbReference type="Pfam" id="PF25269"/>
    </source>
</evidence>
<dbReference type="AlphaFoldDB" id="A0A2R8AT14"/>
<evidence type="ECO:0000313" key="6">
    <source>
        <dbReference type="Proteomes" id="UP000244911"/>
    </source>
</evidence>
<evidence type="ECO:0000256" key="1">
    <source>
        <dbReference type="SAM" id="Phobius"/>
    </source>
</evidence>
<evidence type="ECO:0000259" key="3">
    <source>
        <dbReference type="Pfam" id="PF13400"/>
    </source>
</evidence>
<keyword evidence="6" id="KW-1185">Reference proteome</keyword>
<feature type="domain" description="Putative Flp pilus-assembly TadG-like N-terminal" evidence="3">
    <location>
        <begin position="20"/>
        <end position="64"/>
    </location>
</feature>
<reference evidence="5 6" key="1">
    <citation type="submission" date="2018-03" db="EMBL/GenBank/DDBJ databases">
        <authorList>
            <person name="Keele B.F."/>
        </authorList>
    </citation>
    <scope>NUCLEOTIDE SEQUENCE [LARGE SCALE GENOMIC DNA]</scope>
    <source>
        <strain evidence="5 6">CECT 8811</strain>
    </source>
</reference>
<dbReference type="InterPro" id="IPR018705">
    <property type="entry name" value="DUF2134_membrane"/>
</dbReference>
<dbReference type="OrthoDB" id="7863619at2"/>